<dbReference type="AlphaFoldDB" id="A0A8H8RA72"/>
<evidence type="ECO:0000313" key="11">
    <source>
        <dbReference type="Proteomes" id="UP000462212"/>
    </source>
</evidence>
<evidence type="ECO:0000256" key="5">
    <source>
        <dbReference type="ARBA" id="ARBA00023242"/>
    </source>
</evidence>
<feature type="compositionally biased region" description="Basic and acidic residues" evidence="8">
    <location>
        <begin position="201"/>
        <end position="212"/>
    </location>
</feature>
<feature type="compositionally biased region" description="Acidic residues" evidence="8">
    <location>
        <begin position="21"/>
        <end position="33"/>
    </location>
</feature>
<dbReference type="InterPro" id="IPR040038">
    <property type="entry name" value="TIPIN/Csm3/Swi3"/>
</dbReference>
<dbReference type="Pfam" id="PF07962">
    <property type="entry name" value="Swi3"/>
    <property type="match status" value="1"/>
</dbReference>
<feature type="compositionally biased region" description="Basic and acidic residues" evidence="8">
    <location>
        <begin position="183"/>
        <end position="193"/>
    </location>
</feature>
<feature type="region of interest" description="Disordered" evidence="8">
    <location>
        <begin position="314"/>
        <end position="333"/>
    </location>
</feature>
<comment type="caution">
    <text evidence="10">The sequence shown here is derived from an EMBL/GenBank/DDBJ whole genome shotgun (WGS) entry which is preliminary data.</text>
</comment>
<accession>A0A8H8RA72</accession>
<evidence type="ECO:0000256" key="3">
    <source>
        <dbReference type="ARBA" id="ARBA00022763"/>
    </source>
</evidence>
<protein>
    <recommendedName>
        <fullName evidence="7">Chromosome segregation in meiosis protein</fullName>
    </recommendedName>
</protein>
<sequence>MSSPVATSRPLPTEGPAAGGDEFDDLFDYDGDINDPFSENYVVPPSKDTTNSNSKDSGAKGKSAAGLGIDEEIEVTRKPRAPRVKLDEHRLLSNNGIPKLRKKAKNLKFKGKGHEYSDASRLLAFYQLWLDDLFPKARFLDALAMVEKMGHKKMMQNARMEWINEGKPHSGVHEDSLFDEPELPARPKEKSVERTTAGIFERAKEGAREKETTPGNDTGGDLFGDDDDLYDATPRPTRTQPVTANGGTSLFGPAKNTPVDDDPPEDDLDALLAQEESLVAEKAAPAASKPAGDDFDEDDLDALMAEEEMMQMDKPTPALAANKAPPPQQTGDFDADMEEAMAEMDGSWD</sequence>
<comment type="function">
    <text evidence="7">Plays an important role in the control of DNA replication and the maintenance of replication fork stability.</text>
</comment>
<feature type="domain" description="Chromosome segregation in meiosis protein 3" evidence="9">
    <location>
        <begin position="85"/>
        <end position="166"/>
    </location>
</feature>
<dbReference type="GO" id="GO:0031298">
    <property type="term" value="C:replication fork protection complex"/>
    <property type="evidence" value="ECO:0007669"/>
    <property type="project" value="TreeGrafter"/>
</dbReference>
<reference evidence="10 11" key="1">
    <citation type="submission" date="2018-05" db="EMBL/GenBank/DDBJ databases">
        <title>Genome sequencing and assembly of the regulated plant pathogen Lachnellula willkommii and related sister species for the development of diagnostic species identification markers.</title>
        <authorList>
            <person name="Giroux E."/>
            <person name="Bilodeau G."/>
        </authorList>
    </citation>
    <scope>NUCLEOTIDE SEQUENCE [LARGE SCALE GENOMIC DNA]</scope>
    <source>
        <strain evidence="10 11">CBS 197.66</strain>
    </source>
</reference>
<dbReference type="OrthoDB" id="437078at2759"/>
<keyword evidence="3 7" id="KW-0227">DNA damage</keyword>
<keyword evidence="6 7" id="KW-0131">Cell cycle</keyword>
<keyword evidence="11" id="KW-1185">Reference proteome</keyword>
<dbReference type="GO" id="GO:0043111">
    <property type="term" value="P:replication fork arrest"/>
    <property type="evidence" value="ECO:0007669"/>
    <property type="project" value="TreeGrafter"/>
</dbReference>
<dbReference type="GO" id="GO:0000076">
    <property type="term" value="P:DNA replication checkpoint signaling"/>
    <property type="evidence" value="ECO:0007669"/>
    <property type="project" value="UniProtKB-UniRule"/>
</dbReference>
<evidence type="ECO:0000313" key="10">
    <source>
        <dbReference type="EMBL" id="TVY31454.1"/>
    </source>
</evidence>
<feature type="region of interest" description="Disordered" evidence="8">
    <location>
        <begin position="1"/>
        <end position="68"/>
    </location>
</feature>
<evidence type="ECO:0000256" key="1">
    <source>
        <dbReference type="ARBA" id="ARBA00004123"/>
    </source>
</evidence>
<evidence type="ECO:0000256" key="4">
    <source>
        <dbReference type="ARBA" id="ARBA00022880"/>
    </source>
</evidence>
<dbReference type="GO" id="GO:0006974">
    <property type="term" value="P:DNA damage response"/>
    <property type="evidence" value="ECO:0007669"/>
    <property type="project" value="UniProtKB-KW"/>
</dbReference>
<proteinExistence type="inferred from homology"/>
<feature type="compositionally biased region" description="Acidic residues" evidence="8">
    <location>
        <begin position="259"/>
        <end position="268"/>
    </location>
</feature>
<feature type="compositionally biased region" description="Low complexity" evidence="8">
    <location>
        <begin position="54"/>
        <end position="66"/>
    </location>
</feature>
<dbReference type="PANTHER" id="PTHR13220">
    <property type="entry name" value="TIMELESS INTERACTING-RELATED"/>
    <property type="match status" value="1"/>
</dbReference>
<keyword evidence="5 7" id="KW-0539">Nucleus</keyword>
<evidence type="ECO:0000259" key="9">
    <source>
        <dbReference type="Pfam" id="PF07962"/>
    </source>
</evidence>
<dbReference type="InterPro" id="IPR012923">
    <property type="entry name" value="Csm3"/>
</dbReference>
<feature type="region of interest" description="Disordered" evidence="8">
    <location>
        <begin position="171"/>
        <end position="268"/>
    </location>
</feature>
<feature type="compositionally biased region" description="Polar residues" evidence="8">
    <location>
        <begin position="236"/>
        <end position="248"/>
    </location>
</feature>
<dbReference type="EMBL" id="QGMJ01001503">
    <property type="protein sequence ID" value="TVY31454.1"/>
    <property type="molecule type" value="Genomic_DNA"/>
</dbReference>
<dbReference type="GO" id="GO:0031297">
    <property type="term" value="P:replication fork processing"/>
    <property type="evidence" value="ECO:0007669"/>
    <property type="project" value="UniProtKB-UniRule"/>
</dbReference>
<evidence type="ECO:0000256" key="6">
    <source>
        <dbReference type="ARBA" id="ARBA00023306"/>
    </source>
</evidence>
<gene>
    <name evidence="10" type="primary">CSM3</name>
    <name evidence="10" type="ORF">LSUB1_G008336</name>
</gene>
<evidence type="ECO:0000256" key="8">
    <source>
        <dbReference type="SAM" id="MobiDB-lite"/>
    </source>
</evidence>
<comment type="similarity">
    <text evidence="2 7">Belongs to the CSM3 family.</text>
</comment>
<dbReference type="GO" id="GO:0003677">
    <property type="term" value="F:DNA binding"/>
    <property type="evidence" value="ECO:0007669"/>
    <property type="project" value="TreeGrafter"/>
</dbReference>
<evidence type="ECO:0000256" key="2">
    <source>
        <dbReference type="ARBA" id="ARBA00006075"/>
    </source>
</evidence>
<evidence type="ECO:0000256" key="7">
    <source>
        <dbReference type="RuleBase" id="RU366049"/>
    </source>
</evidence>
<keyword evidence="4" id="KW-0236">DNA replication inhibitor</keyword>
<comment type="subcellular location">
    <subcellularLocation>
        <location evidence="1 7">Nucleus</location>
    </subcellularLocation>
</comment>
<dbReference type="Proteomes" id="UP000462212">
    <property type="component" value="Unassembled WGS sequence"/>
</dbReference>
<organism evidence="10 11">
    <name type="scientific">Lachnellula subtilissima</name>
    <dbReference type="NCBI Taxonomy" id="602034"/>
    <lineage>
        <taxon>Eukaryota</taxon>
        <taxon>Fungi</taxon>
        <taxon>Dikarya</taxon>
        <taxon>Ascomycota</taxon>
        <taxon>Pezizomycotina</taxon>
        <taxon>Leotiomycetes</taxon>
        <taxon>Helotiales</taxon>
        <taxon>Lachnaceae</taxon>
        <taxon>Lachnellula</taxon>
    </lineage>
</organism>
<name>A0A8H8RA72_9HELO</name>
<dbReference type="PANTHER" id="PTHR13220:SF11">
    <property type="entry name" value="TIMELESS-INTERACTING PROTEIN"/>
    <property type="match status" value="1"/>
</dbReference>